<accession>A0ABT7QXQ6</accession>
<dbReference type="InterPro" id="IPR014825">
    <property type="entry name" value="DNA_alkylation"/>
</dbReference>
<dbReference type="Gene3D" id="1.25.10.90">
    <property type="match status" value="1"/>
</dbReference>
<sequence>MEQQIKEYLLSLADKKTAAQTKKFFKTAKGEYSYGDKFLGIKMEKLRETAKRFSVVEPEVAEKLLQSEFHEIRMFSLILLTNLYKRGDKTTKDKIFDIYLKNTSYINNWDLVDVSAHHIVGTHLFEKDTTVLHKLSKSENMWERRISIVSTLYFIKNNRFGETLSISEILIEDEEDLIHKATGWMLREVGKMDIQAERKFLLKHYNKMPRTMLRYAIERLDENERQGFLKGKF</sequence>
<comment type="caution">
    <text evidence="1">The sequence shown here is derived from an EMBL/GenBank/DDBJ whole genome shotgun (WGS) entry which is preliminary data.</text>
</comment>
<evidence type="ECO:0000313" key="2">
    <source>
        <dbReference type="Proteomes" id="UP001169069"/>
    </source>
</evidence>
<reference evidence="1" key="1">
    <citation type="submission" date="2023-01" db="EMBL/GenBank/DDBJ databases">
        <title>Sulfurovum sp. zt1-1 genome assembly.</title>
        <authorList>
            <person name="Wang J."/>
        </authorList>
    </citation>
    <scope>NUCLEOTIDE SEQUENCE</scope>
    <source>
        <strain evidence="1">Zt1-1</strain>
    </source>
</reference>
<dbReference type="InterPro" id="IPR016024">
    <property type="entry name" value="ARM-type_fold"/>
</dbReference>
<name>A0ABT7QXQ6_9BACT</name>
<proteinExistence type="predicted"/>
<evidence type="ECO:0000313" key="1">
    <source>
        <dbReference type="EMBL" id="MDM5271613.1"/>
    </source>
</evidence>
<dbReference type="Proteomes" id="UP001169069">
    <property type="component" value="Unassembled WGS sequence"/>
</dbReference>
<dbReference type="PANTHER" id="PTHR34070">
    <property type="entry name" value="ARMADILLO-TYPE FOLD"/>
    <property type="match status" value="1"/>
</dbReference>
<dbReference type="EMBL" id="JAQIBD010000002">
    <property type="protein sequence ID" value="MDM5271613.1"/>
    <property type="molecule type" value="Genomic_DNA"/>
</dbReference>
<protein>
    <submittedName>
        <fullName evidence="1">DNA alkylation repair protein</fullName>
    </submittedName>
</protein>
<dbReference type="SUPFAM" id="SSF48371">
    <property type="entry name" value="ARM repeat"/>
    <property type="match status" value="1"/>
</dbReference>
<organism evidence="1 2">
    <name type="scientific">Sulfurovum zhangzhouensis</name>
    <dbReference type="NCBI Taxonomy" id="3019067"/>
    <lineage>
        <taxon>Bacteria</taxon>
        <taxon>Pseudomonadati</taxon>
        <taxon>Campylobacterota</taxon>
        <taxon>Epsilonproteobacteria</taxon>
        <taxon>Campylobacterales</taxon>
        <taxon>Sulfurovaceae</taxon>
        <taxon>Sulfurovum</taxon>
    </lineage>
</organism>
<gene>
    <name evidence="1" type="ORF">PGH07_05455</name>
</gene>
<dbReference type="RefSeq" id="WP_289413224.1">
    <property type="nucleotide sequence ID" value="NZ_JAQIBD010000002.1"/>
</dbReference>
<dbReference type="PANTHER" id="PTHR34070:SF1">
    <property type="entry name" value="DNA ALKYLATION REPAIR PROTEIN"/>
    <property type="match status" value="1"/>
</dbReference>
<dbReference type="CDD" id="cd06561">
    <property type="entry name" value="AlkD_like"/>
    <property type="match status" value="1"/>
</dbReference>
<dbReference type="Pfam" id="PF08713">
    <property type="entry name" value="DNA_alkylation"/>
    <property type="match status" value="1"/>
</dbReference>
<keyword evidence="2" id="KW-1185">Reference proteome</keyword>